<organism evidence="12 13">
    <name type="scientific">candidate division LCP-89 bacterium B3_LCP</name>
    <dbReference type="NCBI Taxonomy" id="2012998"/>
    <lineage>
        <taxon>Bacteria</taxon>
        <taxon>Pseudomonadati</taxon>
        <taxon>Bacteria division LCP-89</taxon>
    </lineage>
</organism>
<feature type="active site" description="GMP-histidine intermediate" evidence="9">
    <location>
        <position position="313"/>
    </location>
</feature>
<dbReference type="GO" id="GO:0170057">
    <property type="term" value="F:RNA ligase (GTP) activity"/>
    <property type="evidence" value="ECO:0007669"/>
    <property type="project" value="UniProtKB-EC"/>
</dbReference>
<evidence type="ECO:0000256" key="9">
    <source>
        <dbReference type="PIRSR" id="PIRSR601233-1"/>
    </source>
</evidence>
<feature type="binding site" evidence="11">
    <location>
        <position position="172"/>
    </location>
    <ligand>
        <name>Mn(2+)</name>
        <dbReference type="ChEBI" id="CHEBI:29035"/>
        <label>2</label>
    </ligand>
</feature>
<feature type="binding site" evidence="11">
    <location>
        <position position="155"/>
    </location>
    <ligand>
        <name>Mn(2+)</name>
        <dbReference type="ChEBI" id="CHEBI:29035"/>
        <label>1</label>
    </ligand>
</feature>
<feature type="binding site" evidence="10">
    <location>
        <position position="296"/>
    </location>
    <ligand>
        <name>GMP</name>
        <dbReference type="ChEBI" id="CHEBI:58115"/>
    </ligand>
</feature>
<keyword evidence="4 10" id="KW-0547">Nucleotide-binding</keyword>
<accession>A0A532V5M8</accession>
<gene>
    <name evidence="12" type="ORF">CEE37_02125</name>
</gene>
<dbReference type="AlphaFoldDB" id="A0A532V5M8"/>
<feature type="binding site" evidence="11">
    <location>
        <position position="77"/>
    </location>
    <ligand>
        <name>Mn(2+)</name>
        <dbReference type="ChEBI" id="CHEBI:29035"/>
        <label>1</label>
    </ligand>
</feature>
<feature type="binding site" evidence="10">
    <location>
        <begin position="313"/>
        <end position="316"/>
    </location>
    <ligand>
        <name>GMP</name>
        <dbReference type="ChEBI" id="CHEBI:58115"/>
    </ligand>
</feature>
<dbReference type="InterPro" id="IPR001233">
    <property type="entry name" value="RtcB"/>
</dbReference>
<feature type="binding site" evidence="10">
    <location>
        <begin position="289"/>
        <end position="292"/>
    </location>
    <ligand>
        <name>GMP</name>
        <dbReference type="ChEBI" id="CHEBI:58115"/>
    </ligand>
</feature>
<evidence type="ECO:0000256" key="11">
    <source>
        <dbReference type="PIRSR" id="PIRSR601233-3"/>
    </source>
</evidence>
<dbReference type="PANTHER" id="PTHR43749:SF2">
    <property type="entry name" value="RNA-SPLICING LIGASE RTCB"/>
    <property type="match status" value="1"/>
</dbReference>
<dbReference type="GO" id="GO:0030145">
    <property type="term" value="F:manganese ion binding"/>
    <property type="evidence" value="ECO:0007669"/>
    <property type="project" value="TreeGrafter"/>
</dbReference>
<dbReference type="GO" id="GO:0006396">
    <property type="term" value="P:RNA processing"/>
    <property type="evidence" value="ECO:0007669"/>
    <property type="project" value="InterPro"/>
</dbReference>
<proteinExistence type="predicted"/>
<evidence type="ECO:0000256" key="8">
    <source>
        <dbReference type="ARBA" id="ARBA00047746"/>
    </source>
</evidence>
<evidence type="ECO:0000256" key="7">
    <source>
        <dbReference type="ARBA" id="ARBA00023211"/>
    </source>
</evidence>
<dbReference type="Pfam" id="PF01139">
    <property type="entry name" value="RtcB"/>
    <property type="match status" value="2"/>
</dbReference>
<comment type="cofactor">
    <cofactor evidence="11">
        <name>Mn(2+)</name>
        <dbReference type="ChEBI" id="CHEBI:29035"/>
    </cofactor>
    <text evidence="11">Binds 2 manganese ions per subunit.</text>
</comment>
<keyword evidence="2 12" id="KW-0436">Ligase</keyword>
<feature type="binding site" evidence="11">
    <location>
        <position position="257"/>
    </location>
    <ligand>
        <name>Mn(2+)</name>
        <dbReference type="ChEBI" id="CHEBI:29035"/>
        <label>2</label>
    </ligand>
</feature>
<keyword evidence="6 10" id="KW-0342">GTP-binding</keyword>
<name>A0A532V5M8_UNCL8</name>
<dbReference type="EC" id="6.5.1.8" evidence="1"/>
<evidence type="ECO:0000313" key="12">
    <source>
        <dbReference type="EMBL" id="TKJ42505.1"/>
    </source>
</evidence>
<reference evidence="12 13" key="1">
    <citation type="submission" date="2017-06" db="EMBL/GenBank/DDBJ databases">
        <title>Novel microbial phyla capable of carbon fixation and sulfur reduction in deep-sea sediments.</title>
        <authorList>
            <person name="Huang J."/>
            <person name="Baker B."/>
            <person name="Wang Y."/>
        </authorList>
    </citation>
    <scope>NUCLEOTIDE SEQUENCE [LARGE SCALE GENOMIC DNA]</scope>
    <source>
        <strain evidence="12">B3_LCP</strain>
    </source>
</reference>
<evidence type="ECO:0000256" key="10">
    <source>
        <dbReference type="PIRSR" id="PIRSR601233-2"/>
    </source>
</evidence>
<dbReference type="GO" id="GO:0005525">
    <property type="term" value="F:GTP binding"/>
    <property type="evidence" value="ECO:0007669"/>
    <property type="project" value="UniProtKB-KW"/>
</dbReference>
<evidence type="ECO:0000256" key="2">
    <source>
        <dbReference type="ARBA" id="ARBA00022598"/>
    </source>
</evidence>
<evidence type="ECO:0000256" key="3">
    <source>
        <dbReference type="ARBA" id="ARBA00022723"/>
    </source>
</evidence>
<comment type="caution">
    <text evidence="12">The sequence shown here is derived from an EMBL/GenBank/DDBJ whole genome shotgun (WGS) entry which is preliminary data.</text>
</comment>
<sequence>MIVVFDKKNQRIPLKIWLKDLSQLEGTALEQAVTLTRLPFAYKQVALMPDAHVGYGMPIGGVLAAQDTIIPYAVGMDIGCGMHAVKTEIDSDQCRGTRLKNILGLIRTVIPQGFNWHKSAQRADVLDKMPLHLQLFQQEEKRVRKQLGTLGGGNHFIELQKDEENNLWVMIHSGSRNIGKQTAEHFHKKAKEFCRKKKTDLLSNELAFLPVESKEGQDYLDSMHWCLEFARESRRRMMEEVLDILQANDSDSVDIHHNYAVKEEHFGRSVWIHRKGATRAGAGERGVIPGSMGSASFIVSGRGNPESFLSCSHGAGRRMGRKAAKRKIGLESVLKDLEKRGVEISCDNLRDLPEEASQAYKNIDQVMNQQNDLVEVEVRLTPLGVVKG</sequence>
<keyword evidence="3 11" id="KW-0479">Metal-binding</keyword>
<feature type="binding site" evidence="10">
    <location>
        <begin position="154"/>
        <end position="158"/>
    </location>
    <ligand>
        <name>GMP</name>
        <dbReference type="ChEBI" id="CHEBI:58115"/>
    </ligand>
</feature>
<dbReference type="Proteomes" id="UP000319619">
    <property type="component" value="Unassembled WGS sequence"/>
</dbReference>
<keyword evidence="5" id="KW-0692">RNA repair</keyword>
<dbReference type="Gene3D" id="3.90.1860.10">
    <property type="entry name" value="tRNA-splicing ligase RtcB"/>
    <property type="match status" value="1"/>
</dbReference>
<evidence type="ECO:0000313" key="13">
    <source>
        <dbReference type="Proteomes" id="UP000319619"/>
    </source>
</evidence>
<dbReference type="InterPro" id="IPR052915">
    <property type="entry name" value="RtcB-like"/>
</dbReference>
<comment type="catalytic activity">
    <reaction evidence="8">
        <text>a 3'-end 3'-phospho-ribonucleotide-RNA + a 5'-end dephospho-ribonucleoside-RNA + GTP = a ribonucleotidyl-ribonucleotide-RNA + GMP + diphosphate</text>
        <dbReference type="Rhea" id="RHEA:68076"/>
        <dbReference type="Rhea" id="RHEA-COMP:10463"/>
        <dbReference type="Rhea" id="RHEA-COMP:13936"/>
        <dbReference type="Rhea" id="RHEA-COMP:17355"/>
        <dbReference type="ChEBI" id="CHEBI:33019"/>
        <dbReference type="ChEBI" id="CHEBI:37565"/>
        <dbReference type="ChEBI" id="CHEBI:58115"/>
        <dbReference type="ChEBI" id="CHEBI:83062"/>
        <dbReference type="ChEBI" id="CHEBI:138284"/>
        <dbReference type="ChEBI" id="CHEBI:173118"/>
        <dbReference type="EC" id="6.5.1.8"/>
    </reaction>
</comment>
<feature type="binding site" evidence="10">
    <location>
        <begin position="257"/>
        <end position="258"/>
    </location>
    <ligand>
        <name>GMP</name>
        <dbReference type="ChEBI" id="CHEBI:58115"/>
    </ligand>
</feature>
<dbReference type="GO" id="GO:0042245">
    <property type="term" value="P:RNA repair"/>
    <property type="evidence" value="ECO:0007669"/>
    <property type="project" value="UniProtKB-KW"/>
</dbReference>
<dbReference type="GO" id="GO:0003909">
    <property type="term" value="F:DNA ligase activity"/>
    <property type="evidence" value="ECO:0007669"/>
    <property type="project" value="TreeGrafter"/>
</dbReference>
<feature type="binding site" evidence="10">
    <location>
        <position position="387"/>
    </location>
    <ligand>
        <name>GMP</name>
        <dbReference type="ChEBI" id="CHEBI:58115"/>
    </ligand>
</feature>
<evidence type="ECO:0000256" key="5">
    <source>
        <dbReference type="ARBA" id="ARBA00022800"/>
    </source>
</evidence>
<keyword evidence="7 11" id="KW-0464">Manganese</keyword>
<evidence type="ECO:0000256" key="6">
    <source>
        <dbReference type="ARBA" id="ARBA00023134"/>
    </source>
</evidence>
<dbReference type="EMBL" id="NJBN01000001">
    <property type="protein sequence ID" value="TKJ42505.1"/>
    <property type="molecule type" value="Genomic_DNA"/>
</dbReference>
<evidence type="ECO:0000256" key="4">
    <source>
        <dbReference type="ARBA" id="ARBA00022741"/>
    </source>
</evidence>
<evidence type="ECO:0000256" key="1">
    <source>
        <dbReference type="ARBA" id="ARBA00012726"/>
    </source>
</evidence>
<dbReference type="GO" id="GO:0006281">
    <property type="term" value="P:DNA repair"/>
    <property type="evidence" value="ECO:0007669"/>
    <property type="project" value="TreeGrafter"/>
</dbReference>
<protein>
    <recommendedName>
        <fullName evidence="1">3'-phosphate/5'-hydroxy nucleic acid ligase</fullName>
        <ecNumber evidence="1">6.5.1.8</ecNumber>
    </recommendedName>
</protein>
<dbReference type="InterPro" id="IPR036025">
    <property type="entry name" value="RtcB-like_sf"/>
</dbReference>
<dbReference type="SUPFAM" id="SSF103365">
    <property type="entry name" value="Hypothetical protein PH1602"/>
    <property type="match status" value="1"/>
</dbReference>
<dbReference type="PANTHER" id="PTHR43749">
    <property type="entry name" value="RNA-SPLICING LIGASE RTCB"/>
    <property type="match status" value="1"/>
</dbReference>